<dbReference type="EMBL" id="CP047628">
    <property type="protein sequence ID" value="QIW58104.1"/>
    <property type="molecule type" value="Genomic_DNA"/>
</dbReference>
<proteinExistence type="predicted"/>
<dbReference type="RefSeq" id="WP_138492423.1">
    <property type="nucleotide sequence ID" value="NZ_CP047628.1"/>
</dbReference>
<name>A0AAE6YKN9_9LACT</name>
<accession>A0AAE6YKN9</accession>
<reference evidence="1 2" key="1">
    <citation type="submission" date="2019-12" db="EMBL/GenBank/DDBJ databases">
        <title>Whole genome sequences of Lactococcus raffinolactis strains isolated from sewage.</title>
        <authorList>
            <person name="Ybazeta G."/>
            <person name="Ross M."/>
            <person name="Brabant-Kirwan D."/>
            <person name="Saleh M."/>
            <person name="Dillon J.A."/>
            <person name="Splinter K."/>
            <person name="Nokhbeh R."/>
        </authorList>
    </citation>
    <scope>NUCLEOTIDE SEQUENCE [LARGE SCALE GENOMIC DNA]</scope>
    <source>
        <strain evidence="1 2">Lr_19_14</strain>
    </source>
</reference>
<sequence length="54" mass="6144">MNKDELISLSNGQTATVIKGDESNLIHSYIVKLEDGKLRVIDRETHTLARMKFN</sequence>
<dbReference type="Proteomes" id="UP000501558">
    <property type="component" value="Chromosome"/>
</dbReference>
<protein>
    <submittedName>
        <fullName evidence="1">Bacteriocin</fullName>
    </submittedName>
</protein>
<evidence type="ECO:0000313" key="2">
    <source>
        <dbReference type="Proteomes" id="UP000501558"/>
    </source>
</evidence>
<gene>
    <name evidence="1" type="ORF">GU334_03950</name>
</gene>
<evidence type="ECO:0000313" key="1">
    <source>
        <dbReference type="EMBL" id="QIW58104.1"/>
    </source>
</evidence>
<dbReference type="AlphaFoldDB" id="A0AAE6YKN9"/>
<organism evidence="1 2">
    <name type="scientific">Pseudolactococcus raffinolactis</name>
    <dbReference type="NCBI Taxonomy" id="1366"/>
    <lineage>
        <taxon>Bacteria</taxon>
        <taxon>Bacillati</taxon>
        <taxon>Bacillota</taxon>
        <taxon>Bacilli</taxon>
        <taxon>Lactobacillales</taxon>
        <taxon>Streptococcaceae</taxon>
        <taxon>Pseudolactococcus</taxon>
    </lineage>
</organism>
<keyword evidence="2" id="KW-1185">Reference proteome</keyword>